<evidence type="ECO:0000313" key="1">
    <source>
        <dbReference type="EMBL" id="MCR8874408.1"/>
    </source>
</evidence>
<keyword evidence="2" id="KW-1185">Reference proteome</keyword>
<protein>
    <submittedName>
        <fullName evidence="1">Uncharacterized protein</fullName>
    </submittedName>
</protein>
<evidence type="ECO:0000313" key="2">
    <source>
        <dbReference type="Proteomes" id="UP001204579"/>
    </source>
</evidence>
<name>A0AAW5N6E9_9BACT</name>
<dbReference type="RefSeq" id="WP_204428896.1">
    <property type="nucleotide sequence ID" value="NZ_JANRHJ010000011.1"/>
</dbReference>
<gene>
    <name evidence="1" type="ORF">NW209_10340</name>
</gene>
<sequence length="69" mass="7872">MTTSIIARICSSCGCTPEEAKEYLDGEIRNLLDYRDTDDLRAEDFAQACDSLGLEHDFIPYFIERLSMC</sequence>
<organism evidence="1 2">
    <name type="scientific">Phocaeicola barnesiae</name>
    <dbReference type="NCBI Taxonomy" id="376804"/>
    <lineage>
        <taxon>Bacteria</taxon>
        <taxon>Pseudomonadati</taxon>
        <taxon>Bacteroidota</taxon>
        <taxon>Bacteroidia</taxon>
        <taxon>Bacteroidales</taxon>
        <taxon>Bacteroidaceae</taxon>
        <taxon>Phocaeicola</taxon>
    </lineage>
</organism>
<accession>A0AAW5N6E9</accession>
<reference evidence="1 2" key="1">
    <citation type="submission" date="2022-08" db="EMBL/GenBank/DDBJ databases">
        <authorList>
            <person name="Zeman M."/>
            <person name="Kubasova T."/>
        </authorList>
    </citation>
    <scope>NUCLEOTIDE SEQUENCE [LARGE SCALE GENOMIC DNA]</scope>
    <source>
        <strain evidence="1 2">ET62</strain>
    </source>
</reference>
<dbReference type="EMBL" id="JANRHJ010000011">
    <property type="protein sequence ID" value="MCR8874408.1"/>
    <property type="molecule type" value="Genomic_DNA"/>
</dbReference>
<comment type="caution">
    <text evidence="1">The sequence shown here is derived from an EMBL/GenBank/DDBJ whole genome shotgun (WGS) entry which is preliminary data.</text>
</comment>
<proteinExistence type="predicted"/>
<dbReference type="AlphaFoldDB" id="A0AAW5N6E9"/>
<dbReference type="Proteomes" id="UP001204579">
    <property type="component" value="Unassembled WGS sequence"/>
</dbReference>